<protein>
    <submittedName>
        <fullName evidence="1">Putative ovule protein</fullName>
    </submittedName>
</protein>
<proteinExistence type="predicted"/>
<evidence type="ECO:0000313" key="1">
    <source>
        <dbReference type="EMBL" id="JAP16565.1"/>
    </source>
</evidence>
<dbReference type="EMBL" id="GEDG01023663">
    <property type="protein sequence ID" value="JAP16565.1"/>
    <property type="molecule type" value="Transcribed_RNA"/>
</dbReference>
<name>A0A0V0H854_SOLCH</name>
<organism evidence="1">
    <name type="scientific">Solanum chacoense</name>
    <name type="common">Chaco potato</name>
    <dbReference type="NCBI Taxonomy" id="4108"/>
    <lineage>
        <taxon>Eukaryota</taxon>
        <taxon>Viridiplantae</taxon>
        <taxon>Streptophyta</taxon>
        <taxon>Embryophyta</taxon>
        <taxon>Tracheophyta</taxon>
        <taxon>Spermatophyta</taxon>
        <taxon>Magnoliopsida</taxon>
        <taxon>eudicotyledons</taxon>
        <taxon>Gunneridae</taxon>
        <taxon>Pentapetalae</taxon>
        <taxon>asterids</taxon>
        <taxon>lamiids</taxon>
        <taxon>Solanales</taxon>
        <taxon>Solanaceae</taxon>
        <taxon>Solanoideae</taxon>
        <taxon>Solaneae</taxon>
        <taxon>Solanum</taxon>
    </lineage>
</organism>
<accession>A0A0V0H854</accession>
<sequence>MVECTQTLLLPRGSREVVSQGPSAPDTNPRIFLLIFFFRSKYFSGKTAVQKIQSEHSKRYTPKFEAKSN</sequence>
<dbReference type="AlphaFoldDB" id="A0A0V0H854"/>
<reference evidence="1" key="1">
    <citation type="submission" date="2015-12" db="EMBL/GenBank/DDBJ databases">
        <title>Gene expression during late stages of embryo sac development: a critical building block for successful pollen-pistil interactions.</title>
        <authorList>
            <person name="Liu Y."/>
            <person name="Joly V."/>
            <person name="Sabar M."/>
            <person name="Matton D.P."/>
        </authorList>
    </citation>
    <scope>NUCLEOTIDE SEQUENCE</scope>
</reference>